<keyword evidence="3 4" id="KW-0862">Zinc</keyword>
<dbReference type="PROSITE" id="PS50103">
    <property type="entry name" value="ZF_C3H1"/>
    <property type="match status" value="1"/>
</dbReference>
<dbReference type="InterPro" id="IPR000571">
    <property type="entry name" value="Znf_CCCH"/>
</dbReference>
<dbReference type="AlphaFoldDB" id="A0A250WXU9"/>
<dbReference type="PANTHER" id="PTHR14493">
    <property type="entry name" value="UNKEMPT FAMILY MEMBER"/>
    <property type="match status" value="1"/>
</dbReference>
<reference evidence="7 8" key="1">
    <citation type="submission" date="2017-08" db="EMBL/GenBank/DDBJ databases">
        <title>Acidophilic green algal genome provides insights into adaptation to an acidic environment.</title>
        <authorList>
            <person name="Hirooka S."/>
            <person name="Hirose Y."/>
            <person name="Kanesaki Y."/>
            <person name="Higuchi S."/>
            <person name="Fujiwara T."/>
            <person name="Onuma R."/>
            <person name="Era A."/>
            <person name="Ohbayashi R."/>
            <person name="Uzuka A."/>
            <person name="Nozaki H."/>
            <person name="Yoshikawa H."/>
            <person name="Miyagishima S.Y."/>
        </authorList>
    </citation>
    <scope>NUCLEOTIDE SEQUENCE [LARGE SCALE GENOMIC DNA]</scope>
    <source>
        <strain evidence="7 8">NIES-2499</strain>
    </source>
</reference>
<name>A0A250WXU9_9CHLO</name>
<dbReference type="OrthoDB" id="749011at2759"/>
<dbReference type="PANTHER" id="PTHR14493:SF50">
    <property type="entry name" value="RING FINGER PROTEIN UNKEMPT"/>
    <property type="match status" value="1"/>
</dbReference>
<keyword evidence="1 4" id="KW-0479">Metal-binding</keyword>
<dbReference type="EMBL" id="BEGY01000013">
    <property type="protein sequence ID" value="GAX75663.1"/>
    <property type="molecule type" value="Genomic_DNA"/>
</dbReference>
<keyword evidence="8" id="KW-1185">Reference proteome</keyword>
<feature type="compositionally biased region" description="Low complexity" evidence="5">
    <location>
        <begin position="278"/>
        <end position="293"/>
    </location>
</feature>
<dbReference type="InterPro" id="IPR045234">
    <property type="entry name" value="Unkempt-like"/>
</dbReference>
<evidence type="ECO:0000256" key="2">
    <source>
        <dbReference type="ARBA" id="ARBA00022771"/>
    </source>
</evidence>
<evidence type="ECO:0000256" key="1">
    <source>
        <dbReference type="ARBA" id="ARBA00022723"/>
    </source>
</evidence>
<sequence length="437" mass="48346">MYTGVACPEMKKNSFCPRGDACTFAHNVFEYWLHPSRYRTQLCNDGVNCPRKRGCFFAHSLEELRQSSVKVMSPEVTYVIPNFHDSASDGAMDPFFSIRQEDMTQQVYRQQALLNNNSPTWSPTNTFTGDIWDQMPTAGISAVSSRGSSRAPGQHVQRQTQRMLPTDINNRPQAVLVPGRMSGEMQLQASEGQVQQLQLAAMQAQLRLQHATTIHNMAAEQQRQQQQMQQQHQQQAISVDQLTNAIANLQVVNGMLVTNPDQIQQEAVTYQQVPVPPQHQQQPPQQLQQSSQQQLHAGLAQALVQQIIMKQQQQQDQVQQQVMYQIQPQQLVKPNQPARHSPGISVQAVLSNGNISSSQERAGQYVMQQGPGVQSGFQNIGMLDMKPPNAASYAGVTYTFSPLSSGDFTVGTGSAPVSTEHFSGTSVLGATGQPHVN</sequence>
<comment type="caution">
    <text evidence="7">The sequence shown here is derived from an EMBL/GenBank/DDBJ whole genome shotgun (WGS) entry which is preliminary data.</text>
</comment>
<evidence type="ECO:0000256" key="4">
    <source>
        <dbReference type="PROSITE-ProRule" id="PRU00723"/>
    </source>
</evidence>
<evidence type="ECO:0000259" key="6">
    <source>
        <dbReference type="PROSITE" id="PS50103"/>
    </source>
</evidence>
<evidence type="ECO:0000256" key="3">
    <source>
        <dbReference type="ARBA" id="ARBA00022833"/>
    </source>
</evidence>
<feature type="region of interest" description="Disordered" evidence="5">
    <location>
        <begin position="141"/>
        <end position="161"/>
    </location>
</feature>
<accession>A0A250WXU9</accession>
<gene>
    <name evidence="7" type="ORF">CEUSTIGMA_g3107.t1</name>
</gene>
<evidence type="ECO:0000313" key="7">
    <source>
        <dbReference type="EMBL" id="GAX75663.1"/>
    </source>
</evidence>
<dbReference type="Gene3D" id="4.10.1000.10">
    <property type="entry name" value="Zinc finger, CCCH-type"/>
    <property type="match status" value="1"/>
</dbReference>
<feature type="zinc finger region" description="C3H1-type" evidence="4">
    <location>
        <begin position="1"/>
        <end position="29"/>
    </location>
</feature>
<dbReference type="SUPFAM" id="SSF90229">
    <property type="entry name" value="CCCH zinc finger"/>
    <property type="match status" value="2"/>
</dbReference>
<dbReference type="GO" id="GO:0008270">
    <property type="term" value="F:zinc ion binding"/>
    <property type="evidence" value="ECO:0007669"/>
    <property type="project" value="UniProtKB-KW"/>
</dbReference>
<feature type="domain" description="C3H1-type" evidence="6">
    <location>
        <begin position="1"/>
        <end position="29"/>
    </location>
</feature>
<evidence type="ECO:0000313" key="8">
    <source>
        <dbReference type="Proteomes" id="UP000232323"/>
    </source>
</evidence>
<keyword evidence="2 4" id="KW-0863">Zinc-finger</keyword>
<dbReference type="SMART" id="SM00356">
    <property type="entry name" value="ZnF_C3H1"/>
    <property type="match status" value="2"/>
</dbReference>
<evidence type="ECO:0000256" key="5">
    <source>
        <dbReference type="SAM" id="MobiDB-lite"/>
    </source>
</evidence>
<feature type="region of interest" description="Disordered" evidence="5">
    <location>
        <begin position="274"/>
        <end position="293"/>
    </location>
</feature>
<protein>
    <recommendedName>
        <fullName evidence="6">C3H1-type domain-containing protein</fullName>
    </recommendedName>
</protein>
<organism evidence="7 8">
    <name type="scientific">Chlamydomonas eustigma</name>
    <dbReference type="NCBI Taxonomy" id="1157962"/>
    <lineage>
        <taxon>Eukaryota</taxon>
        <taxon>Viridiplantae</taxon>
        <taxon>Chlorophyta</taxon>
        <taxon>core chlorophytes</taxon>
        <taxon>Chlorophyceae</taxon>
        <taxon>CS clade</taxon>
        <taxon>Chlamydomonadales</taxon>
        <taxon>Chlamydomonadaceae</taxon>
        <taxon>Chlamydomonas</taxon>
    </lineage>
</organism>
<dbReference type="Proteomes" id="UP000232323">
    <property type="component" value="Unassembled WGS sequence"/>
</dbReference>
<dbReference type="InterPro" id="IPR036855">
    <property type="entry name" value="Znf_CCCH_sf"/>
</dbReference>
<proteinExistence type="predicted"/>